<feature type="compositionally biased region" description="Acidic residues" evidence="1">
    <location>
        <begin position="84"/>
        <end position="93"/>
    </location>
</feature>
<accession>A0AAN6SG57</accession>
<comment type="caution">
    <text evidence="2">The sequence shown here is derived from an EMBL/GenBank/DDBJ whole genome shotgun (WGS) entry which is preliminary data.</text>
</comment>
<keyword evidence="3" id="KW-1185">Reference proteome</keyword>
<feature type="non-terminal residue" evidence="2">
    <location>
        <position position="1"/>
    </location>
</feature>
<organism evidence="2 3">
    <name type="scientific">Pseudoneurospora amorphoporcata</name>
    <dbReference type="NCBI Taxonomy" id="241081"/>
    <lineage>
        <taxon>Eukaryota</taxon>
        <taxon>Fungi</taxon>
        <taxon>Dikarya</taxon>
        <taxon>Ascomycota</taxon>
        <taxon>Pezizomycotina</taxon>
        <taxon>Sordariomycetes</taxon>
        <taxon>Sordariomycetidae</taxon>
        <taxon>Sordariales</taxon>
        <taxon>Sordariaceae</taxon>
        <taxon>Pseudoneurospora</taxon>
    </lineage>
</organism>
<protein>
    <submittedName>
        <fullName evidence="2">Uncharacterized protein</fullName>
    </submittedName>
</protein>
<dbReference type="AlphaFoldDB" id="A0AAN6SG57"/>
<feature type="compositionally biased region" description="Basic and acidic residues" evidence="1">
    <location>
        <begin position="165"/>
        <end position="174"/>
    </location>
</feature>
<evidence type="ECO:0000256" key="1">
    <source>
        <dbReference type="SAM" id="MobiDB-lite"/>
    </source>
</evidence>
<reference evidence="2" key="1">
    <citation type="journal article" date="2023" name="Mol. Phylogenet. Evol.">
        <title>Genome-scale phylogeny and comparative genomics of the fungal order Sordariales.</title>
        <authorList>
            <person name="Hensen N."/>
            <person name="Bonometti L."/>
            <person name="Westerberg I."/>
            <person name="Brannstrom I.O."/>
            <person name="Guillou S."/>
            <person name="Cros-Aarteil S."/>
            <person name="Calhoun S."/>
            <person name="Haridas S."/>
            <person name="Kuo A."/>
            <person name="Mondo S."/>
            <person name="Pangilinan J."/>
            <person name="Riley R."/>
            <person name="LaButti K."/>
            <person name="Andreopoulos B."/>
            <person name="Lipzen A."/>
            <person name="Chen C."/>
            <person name="Yan M."/>
            <person name="Daum C."/>
            <person name="Ng V."/>
            <person name="Clum A."/>
            <person name="Steindorff A."/>
            <person name="Ohm R.A."/>
            <person name="Martin F."/>
            <person name="Silar P."/>
            <person name="Natvig D.O."/>
            <person name="Lalanne C."/>
            <person name="Gautier V."/>
            <person name="Ament-Velasquez S.L."/>
            <person name="Kruys A."/>
            <person name="Hutchinson M.I."/>
            <person name="Powell A.J."/>
            <person name="Barry K."/>
            <person name="Miller A.N."/>
            <person name="Grigoriev I.V."/>
            <person name="Debuchy R."/>
            <person name="Gladieux P."/>
            <person name="Hiltunen Thoren M."/>
            <person name="Johannesson H."/>
        </authorList>
    </citation>
    <scope>NUCLEOTIDE SEQUENCE</scope>
    <source>
        <strain evidence="2">CBS 626.80</strain>
    </source>
</reference>
<evidence type="ECO:0000313" key="3">
    <source>
        <dbReference type="Proteomes" id="UP001303222"/>
    </source>
</evidence>
<gene>
    <name evidence="2" type="ORF">QBC32DRAFT_213723</name>
</gene>
<feature type="region of interest" description="Disordered" evidence="1">
    <location>
        <begin position="77"/>
        <end position="99"/>
    </location>
</feature>
<dbReference type="PANTHER" id="PTHR24148">
    <property type="entry name" value="ANKYRIN REPEAT DOMAIN-CONTAINING PROTEIN 39 HOMOLOG-RELATED"/>
    <property type="match status" value="1"/>
</dbReference>
<dbReference type="EMBL" id="MU859134">
    <property type="protein sequence ID" value="KAK3951963.1"/>
    <property type="molecule type" value="Genomic_DNA"/>
</dbReference>
<sequence>HLLDNVYSVCGKFSNNVDLIPTPSSPSILGLWGLVVDEIEAVGRPWRQEWGVEGYHRYILQYFAIIKDMKRRSLGKNMDQKLSDDDDDDDDGSDIIYTNNPSRRNQAFWCLPIGGCYVNGPPKRGKARADDVVPVFKEFIDHCNFCFEKDEELEQRRQQQQSENDTNKNKDNDNKPSPPPPPGGLDQETIDFMSDRWEDLRAKGSYLHNMMHMDRKRPFLTAQKGYLGMAPGHAQPGDVVVLLCGDSIPYVLRPVGDAVGAGAGDGDGKRNGGGDRDGNSDGNLYFTFVGEAYCDGIMDGELEGRLEREGERQDIFLV</sequence>
<dbReference type="Proteomes" id="UP001303222">
    <property type="component" value="Unassembled WGS sequence"/>
</dbReference>
<proteinExistence type="predicted"/>
<dbReference type="PANTHER" id="PTHR24148:SF73">
    <property type="entry name" value="HET DOMAIN PROTEIN (AFU_ORTHOLOGUE AFUA_8G01020)"/>
    <property type="match status" value="1"/>
</dbReference>
<dbReference type="Pfam" id="PF26639">
    <property type="entry name" value="Het-6_barrel"/>
    <property type="match status" value="2"/>
</dbReference>
<name>A0AAN6SG57_9PEZI</name>
<reference evidence="2" key="2">
    <citation type="submission" date="2023-06" db="EMBL/GenBank/DDBJ databases">
        <authorList>
            <consortium name="Lawrence Berkeley National Laboratory"/>
            <person name="Mondo S.J."/>
            <person name="Hensen N."/>
            <person name="Bonometti L."/>
            <person name="Westerberg I."/>
            <person name="Brannstrom I.O."/>
            <person name="Guillou S."/>
            <person name="Cros-Aarteil S."/>
            <person name="Calhoun S."/>
            <person name="Haridas S."/>
            <person name="Kuo A."/>
            <person name="Pangilinan J."/>
            <person name="Riley R."/>
            <person name="Labutti K."/>
            <person name="Andreopoulos B."/>
            <person name="Lipzen A."/>
            <person name="Chen C."/>
            <person name="Yanf M."/>
            <person name="Daum C."/>
            <person name="Ng V."/>
            <person name="Clum A."/>
            <person name="Steindorff A."/>
            <person name="Ohm R."/>
            <person name="Martin F."/>
            <person name="Silar P."/>
            <person name="Natvig D."/>
            <person name="Lalanne C."/>
            <person name="Gautier V."/>
            <person name="Ament-Velasquez S.L."/>
            <person name="Kruys A."/>
            <person name="Hutchinson M.I."/>
            <person name="Powell A.J."/>
            <person name="Barry K."/>
            <person name="Miller A.N."/>
            <person name="Grigoriev I.V."/>
            <person name="Debuchy R."/>
            <person name="Gladieux P."/>
            <person name="Thoren M.H."/>
            <person name="Johannesson H."/>
        </authorList>
    </citation>
    <scope>NUCLEOTIDE SEQUENCE</scope>
    <source>
        <strain evidence="2">CBS 626.80</strain>
    </source>
</reference>
<evidence type="ECO:0000313" key="2">
    <source>
        <dbReference type="EMBL" id="KAK3951963.1"/>
    </source>
</evidence>
<dbReference type="InterPro" id="IPR052895">
    <property type="entry name" value="HetReg/Transcr_Mod"/>
</dbReference>
<feature type="region of interest" description="Disordered" evidence="1">
    <location>
        <begin position="152"/>
        <end position="189"/>
    </location>
</feature>